<dbReference type="Proteomes" id="UP001175227">
    <property type="component" value="Unassembled WGS sequence"/>
</dbReference>
<evidence type="ECO:0000259" key="1">
    <source>
        <dbReference type="Pfam" id="PF12937"/>
    </source>
</evidence>
<evidence type="ECO:0000313" key="3">
    <source>
        <dbReference type="Proteomes" id="UP001175227"/>
    </source>
</evidence>
<dbReference type="SUPFAM" id="SSF81383">
    <property type="entry name" value="F-box domain"/>
    <property type="match status" value="1"/>
</dbReference>
<name>A0AA39NAT8_9AGAR</name>
<comment type="caution">
    <text evidence="2">The sequence shown here is derived from an EMBL/GenBank/DDBJ whole genome shotgun (WGS) entry which is preliminary data.</text>
</comment>
<proteinExistence type="predicted"/>
<dbReference type="EMBL" id="JAUEPR010000132">
    <property type="protein sequence ID" value="KAK0462139.1"/>
    <property type="molecule type" value="Genomic_DNA"/>
</dbReference>
<dbReference type="InterPro" id="IPR001810">
    <property type="entry name" value="F-box_dom"/>
</dbReference>
<evidence type="ECO:0000313" key="2">
    <source>
        <dbReference type="EMBL" id="KAK0462139.1"/>
    </source>
</evidence>
<gene>
    <name evidence="2" type="ORF">IW261DRAFT_1628829</name>
</gene>
<protein>
    <recommendedName>
        <fullName evidence="1">F-box domain-containing protein</fullName>
    </recommendedName>
</protein>
<organism evidence="2 3">
    <name type="scientific">Armillaria novae-zelandiae</name>
    <dbReference type="NCBI Taxonomy" id="153914"/>
    <lineage>
        <taxon>Eukaryota</taxon>
        <taxon>Fungi</taxon>
        <taxon>Dikarya</taxon>
        <taxon>Basidiomycota</taxon>
        <taxon>Agaricomycotina</taxon>
        <taxon>Agaricomycetes</taxon>
        <taxon>Agaricomycetidae</taxon>
        <taxon>Agaricales</taxon>
        <taxon>Marasmiineae</taxon>
        <taxon>Physalacriaceae</taxon>
        <taxon>Armillaria</taxon>
    </lineage>
</organism>
<dbReference type="Pfam" id="PF12937">
    <property type="entry name" value="F-box-like"/>
    <property type="match status" value="1"/>
</dbReference>
<accession>A0AA39NAT8</accession>
<dbReference type="Gene3D" id="1.20.1280.50">
    <property type="match status" value="1"/>
</dbReference>
<feature type="domain" description="F-box" evidence="1">
    <location>
        <begin position="100"/>
        <end position="156"/>
    </location>
</feature>
<dbReference type="AlphaFoldDB" id="A0AA39NAT8"/>
<keyword evidence="3" id="KW-1185">Reference proteome</keyword>
<reference evidence="2" key="1">
    <citation type="submission" date="2023-06" db="EMBL/GenBank/DDBJ databases">
        <authorList>
            <consortium name="Lawrence Berkeley National Laboratory"/>
            <person name="Ahrendt S."/>
            <person name="Sahu N."/>
            <person name="Indic B."/>
            <person name="Wong-Bajracharya J."/>
            <person name="Merenyi Z."/>
            <person name="Ke H.-M."/>
            <person name="Monk M."/>
            <person name="Kocsube S."/>
            <person name="Drula E."/>
            <person name="Lipzen A."/>
            <person name="Balint B."/>
            <person name="Henrissat B."/>
            <person name="Andreopoulos B."/>
            <person name="Martin F.M."/>
            <person name="Harder C.B."/>
            <person name="Rigling D."/>
            <person name="Ford K.L."/>
            <person name="Foster G.D."/>
            <person name="Pangilinan J."/>
            <person name="Papanicolaou A."/>
            <person name="Barry K."/>
            <person name="LaButti K."/>
            <person name="Viragh M."/>
            <person name="Koriabine M."/>
            <person name="Yan M."/>
            <person name="Riley R."/>
            <person name="Champramary S."/>
            <person name="Plett K.L."/>
            <person name="Tsai I.J."/>
            <person name="Slot J."/>
            <person name="Sipos G."/>
            <person name="Plett J."/>
            <person name="Nagy L.G."/>
            <person name="Grigoriev I.V."/>
        </authorList>
    </citation>
    <scope>NUCLEOTIDE SEQUENCE</scope>
    <source>
        <strain evidence="2">ICMP 16352</strain>
    </source>
</reference>
<dbReference type="InterPro" id="IPR036047">
    <property type="entry name" value="F-box-like_dom_sf"/>
</dbReference>
<sequence>MAYIPTKKSDFDPRLAPLLPDYSHAPPDARIIELLQTNAPPTAFDKKRLEATLAGAPDHIAELDSLIDSTTLLLRYLTNDRNQALENKANAKKILSPCRRLPDELVTDIFICCLSLHDQYSSPLDPHGLHWTLSHVCRKWRDVAIGTPEIWSHICLFFRNDRFLNGSHIHEAAFMLGVVLDRACPHDLDILIQLEADISTHPVCAVLLTTARYWKSLKVYGNPDFLSPCHAFFDRLETAIFRGNYYVGPQAIDTFAVAPHLRSFRKTWDRQLLLPANLVKFHDSYPFNENTCTILRQFVNIRILSLSYSAYSSESPRICLPRVSQLELKSSGEAVETASLTYNHFDLPSLTHLKIQAFPWKEPMVSPQAHQPIRSSTVTHLTLTRIPVGSSDSSMYLVLEHSYSTLTNLQCLTVNDWPKMARLLGTLCIRPGRNMIVPKMSQLGVLRTKNHSQLNMHILVELIQSQRDQGALREFNIIWKGGVVKYDADTCSRWQQLCAPGGGIEISASIEGGVTFLILLLLTERFAGLDAN</sequence>